<dbReference type="SUPFAM" id="SSF56281">
    <property type="entry name" value="Metallo-hydrolase/oxidoreductase"/>
    <property type="match status" value="1"/>
</dbReference>
<proteinExistence type="predicted"/>
<protein>
    <submittedName>
        <fullName evidence="1">L-ascorbate metabolism protein UlaG (Beta-lactamase superfamily)</fullName>
    </submittedName>
</protein>
<dbReference type="Gene3D" id="3.60.15.10">
    <property type="entry name" value="Ribonuclease Z/Hydroxyacylglutathione hydrolase-like"/>
    <property type="match status" value="1"/>
</dbReference>
<keyword evidence="2" id="KW-1185">Reference proteome</keyword>
<gene>
    <name evidence="1" type="ORF">JOE69_000739</name>
</gene>
<organism evidence="1 2">
    <name type="scientific">Arthrobacter russicus</name>
    <dbReference type="NCBI Taxonomy" id="172040"/>
    <lineage>
        <taxon>Bacteria</taxon>
        <taxon>Bacillati</taxon>
        <taxon>Actinomycetota</taxon>
        <taxon>Actinomycetes</taxon>
        <taxon>Micrococcales</taxon>
        <taxon>Micrococcaceae</taxon>
        <taxon>Arthrobacter</taxon>
    </lineage>
</organism>
<reference evidence="1 2" key="1">
    <citation type="submission" date="2023-07" db="EMBL/GenBank/DDBJ databases">
        <title>Sequencing the genomes of 1000 actinobacteria strains.</title>
        <authorList>
            <person name="Klenk H.-P."/>
        </authorList>
    </citation>
    <scope>NUCLEOTIDE SEQUENCE [LARGE SCALE GENOMIC DNA]</scope>
    <source>
        <strain evidence="1 2">DSM 14555</strain>
    </source>
</reference>
<dbReference type="Proteomes" id="UP001185069">
    <property type="component" value="Unassembled WGS sequence"/>
</dbReference>
<dbReference type="PANTHER" id="PTHR43546">
    <property type="entry name" value="UPF0173 METAL-DEPENDENT HYDROLASE MJ1163-RELATED"/>
    <property type="match status" value="1"/>
</dbReference>
<evidence type="ECO:0000313" key="2">
    <source>
        <dbReference type="Proteomes" id="UP001185069"/>
    </source>
</evidence>
<dbReference type="EMBL" id="JAVDQF010000001">
    <property type="protein sequence ID" value="MDR6268501.1"/>
    <property type="molecule type" value="Genomic_DNA"/>
</dbReference>
<comment type="caution">
    <text evidence="1">The sequence shown here is derived from an EMBL/GenBank/DDBJ whole genome shotgun (WGS) entry which is preliminary data.</text>
</comment>
<name>A0ABU1J9E4_9MICC</name>
<dbReference type="Pfam" id="PF13483">
    <property type="entry name" value="Lactamase_B_3"/>
    <property type="match status" value="1"/>
</dbReference>
<dbReference type="RefSeq" id="WP_309796173.1">
    <property type="nucleotide sequence ID" value="NZ_BAAAHY010000006.1"/>
</dbReference>
<dbReference type="InterPro" id="IPR036866">
    <property type="entry name" value="RibonucZ/Hydroxyglut_hydro"/>
</dbReference>
<dbReference type="PANTHER" id="PTHR43546:SF3">
    <property type="entry name" value="UPF0173 METAL-DEPENDENT HYDROLASE MJ1163"/>
    <property type="match status" value="1"/>
</dbReference>
<sequence>MLLTKFTHACIRLEKAGVALVLDPGTFSEAAEALDGAAAILITHEHADHFDQTEILAALSRDPALQVFAPAVVAGQLRTGAPESAARIQDALPDTEFELAGFSVRTFGGQHALINPRIMPVANIGYLIDGDVFHPGDSFTVPDGIQAQTLLVPIHAPWSKTAEVVDFVNSVRAPKAFQIHDVLLSEIGLQFVEGQVSLFGARYGVEFRHLAVRESVEI</sequence>
<dbReference type="InterPro" id="IPR050114">
    <property type="entry name" value="UPF0173_UPF0282_UlaG_hydrolase"/>
</dbReference>
<accession>A0ABU1J9E4</accession>
<evidence type="ECO:0000313" key="1">
    <source>
        <dbReference type="EMBL" id="MDR6268501.1"/>
    </source>
</evidence>